<organism evidence="9 10">
    <name type="scientific">Vibrio ostreicida</name>
    <dbReference type="NCBI Taxonomy" id="526588"/>
    <lineage>
        <taxon>Bacteria</taxon>
        <taxon>Pseudomonadati</taxon>
        <taxon>Pseudomonadota</taxon>
        <taxon>Gammaproteobacteria</taxon>
        <taxon>Vibrionales</taxon>
        <taxon>Vibrionaceae</taxon>
        <taxon>Vibrio</taxon>
    </lineage>
</organism>
<keyword evidence="4 7" id="KW-0472">Membrane</keyword>
<evidence type="ECO:0000256" key="4">
    <source>
        <dbReference type="ARBA" id="ARBA00023136"/>
    </source>
</evidence>
<evidence type="ECO:0000256" key="8">
    <source>
        <dbReference type="SAM" id="SignalP"/>
    </source>
</evidence>
<keyword evidence="9" id="KW-0969">Cilium</keyword>
<keyword evidence="5 7" id="KW-0975">Bacterial flagellum</keyword>
<evidence type="ECO:0000256" key="6">
    <source>
        <dbReference type="ARBA" id="ARBA00037937"/>
    </source>
</evidence>
<proteinExistence type="inferred from homology"/>
<comment type="caution">
    <text evidence="9">The sequence shown here is derived from an EMBL/GenBank/DDBJ whole genome shotgun (WGS) entry which is preliminary data.</text>
</comment>
<dbReference type="EMBL" id="JAUFQC010000001">
    <property type="protein sequence ID" value="MDN3610660.1"/>
    <property type="molecule type" value="Genomic_DNA"/>
</dbReference>
<keyword evidence="2 7" id="KW-0812">Transmembrane</keyword>
<feature type="transmembrane region" description="Helical" evidence="7">
    <location>
        <begin position="32"/>
        <end position="53"/>
    </location>
</feature>
<reference evidence="10" key="1">
    <citation type="journal article" date="2019" name="Int. J. Syst. Evol. Microbiol.">
        <title>The Global Catalogue of Microorganisms (GCM) 10K type strain sequencing project: providing services to taxonomists for standard genome sequencing and annotation.</title>
        <authorList>
            <consortium name="The Broad Institute Genomics Platform"/>
            <consortium name="The Broad Institute Genome Sequencing Center for Infectious Disease"/>
            <person name="Wu L."/>
            <person name="Ma J."/>
        </authorList>
    </citation>
    <scope>NUCLEOTIDE SEQUENCE [LARGE SCALE GENOMIC DNA]</scope>
    <source>
        <strain evidence="10">CECT 7398</strain>
    </source>
</reference>
<gene>
    <name evidence="9" type="primary">fliO</name>
    <name evidence="9" type="ORF">QWZ16_13190</name>
</gene>
<keyword evidence="9" id="KW-0282">Flagellum</keyword>
<feature type="signal peptide" evidence="8">
    <location>
        <begin position="1"/>
        <end position="22"/>
    </location>
</feature>
<dbReference type="InterPro" id="IPR022781">
    <property type="entry name" value="Flagellar_biosynth_FliO"/>
</dbReference>
<protein>
    <recommendedName>
        <fullName evidence="7">Flagellar protein</fullName>
    </recommendedName>
</protein>
<evidence type="ECO:0000256" key="5">
    <source>
        <dbReference type="ARBA" id="ARBA00023143"/>
    </source>
</evidence>
<keyword evidence="9" id="KW-0966">Cell projection</keyword>
<evidence type="ECO:0000313" key="10">
    <source>
        <dbReference type="Proteomes" id="UP001238540"/>
    </source>
</evidence>
<accession>A0ABT8BX39</accession>
<dbReference type="PANTHER" id="PTHR38766:SF1">
    <property type="entry name" value="FLAGELLAR PROTEIN FLIO"/>
    <property type="match status" value="1"/>
</dbReference>
<dbReference type="Pfam" id="PF04347">
    <property type="entry name" value="FliO"/>
    <property type="match status" value="1"/>
</dbReference>
<evidence type="ECO:0000256" key="1">
    <source>
        <dbReference type="ARBA" id="ARBA00022475"/>
    </source>
</evidence>
<keyword evidence="1 7" id="KW-1003">Cell membrane</keyword>
<keyword evidence="8" id="KW-0732">Signal</keyword>
<sequence>MSSLLNRSSPAFFALFSSSVLAEDKTTTPLDWGTTFGSLIFVVAFILFLAWLLKRMRVPALMTQSGLNVVRQISVGTRERVMIVQAGEEQFLIGVTAQSVQLISKLESPLSPEELNKSALAGSPFASQLTQLLKKNDKH</sequence>
<keyword evidence="10" id="KW-1185">Reference proteome</keyword>
<dbReference type="Proteomes" id="UP001238540">
    <property type="component" value="Unassembled WGS sequence"/>
</dbReference>
<evidence type="ECO:0000256" key="2">
    <source>
        <dbReference type="ARBA" id="ARBA00022692"/>
    </source>
</evidence>
<dbReference type="NCBIfam" id="TIGR03500">
    <property type="entry name" value="FliO_TIGR"/>
    <property type="match status" value="1"/>
</dbReference>
<evidence type="ECO:0000256" key="3">
    <source>
        <dbReference type="ARBA" id="ARBA00022989"/>
    </source>
</evidence>
<evidence type="ECO:0000256" key="7">
    <source>
        <dbReference type="RuleBase" id="RU362064"/>
    </source>
</evidence>
<dbReference type="RefSeq" id="WP_076585509.1">
    <property type="nucleotide sequence ID" value="NZ_JABEYA020000001.1"/>
</dbReference>
<evidence type="ECO:0000313" key="9">
    <source>
        <dbReference type="EMBL" id="MDN3610660.1"/>
    </source>
</evidence>
<dbReference type="InterPro" id="IPR052205">
    <property type="entry name" value="FliO/MopB"/>
</dbReference>
<comment type="subcellular location">
    <subcellularLocation>
        <location evidence="7">Cell membrane</location>
    </subcellularLocation>
    <subcellularLocation>
        <location evidence="7">Bacterial flagellum basal body</location>
    </subcellularLocation>
</comment>
<name>A0ABT8BX39_9VIBR</name>
<feature type="chain" id="PRO_5046155856" description="Flagellar protein" evidence="8">
    <location>
        <begin position="23"/>
        <end position="139"/>
    </location>
</feature>
<comment type="similarity">
    <text evidence="6 7">Belongs to the FliO/MopB family.</text>
</comment>
<dbReference type="PANTHER" id="PTHR38766">
    <property type="entry name" value="FLAGELLAR PROTEIN FLIO"/>
    <property type="match status" value="1"/>
</dbReference>
<keyword evidence="3 7" id="KW-1133">Transmembrane helix</keyword>